<evidence type="ECO:0008006" key="17">
    <source>
        <dbReference type="Google" id="ProtNLM"/>
    </source>
</evidence>
<dbReference type="RefSeq" id="WP_078978769.1">
    <property type="nucleotide sequence ID" value="NZ_MWQN01000001.1"/>
</dbReference>
<evidence type="ECO:0000256" key="8">
    <source>
        <dbReference type="ARBA" id="ARBA00023136"/>
    </source>
</evidence>
<keyword evidence="16" id="KW-1185">Reference proteome</keyword>
<feature type="domain" description="CBS" evidence="13">
    <location>
        <begin position="286"/>
        <end position="343"/>
    </location>
</feature>
<evidence type="ECO:0000256" key="2">
    <source>
        <dbReference type="ARBA" id="ARBA00006337"/>
    </source>
</evidence>
<evidence type="ECO:0000256" key="11">
    <source>
        <dbReference type="SAM" id="MobiDB-lite"/>
    </source>
</evidence>
<dbReference type="GO" id="GO:0005886">
    <property type="term" value="C:plasma membrane"/>
    <property type="evidence" value="ECO:0007669"/>
    <property type="project" value="UniProtKB-SubCell"/>
</dbReference>
<evidence type="ECO:0000256" key="7">
    <source>
        <dbReference type="ARBA" id="ARBA00023122"/>
    </source>
</evidence>
<evidence type="ECO:0000259" key="14">
    <source>
        <dbReference type="PROSITE" id="PS51846"/>
    </source>
</evidence>
<feature type="transmembrane region" description="Helical" evidence="12">
    <location>
        <begin position="98"/>
        <end position="119"/>
    </location>
</feature>
<keyword evidence="5" id="KW-0677">Repeat</keyword>
<protein>
    <recommendedName>
        <fullName evidence="17">HlyC/CorC family transporter</fullName>
    </recommendedName>
</protein>
<reference evidence="15 16" key="1">
    <citation type="submission" date="2017-03" db="EMBL/GenBank/DDBJ databases">
        <title>Draft genome sequence of Streptomyces scabrisporus NF3, endophyte isolated from Amphipterygium adstringens.</title>
        <authorList>
            <person name="Vazquez M."/>
            <person name="Ceapa C.D."/>
            <person name="Rodriguez Luna D."/>
            <person name="Sanchez Esquivel S."/>
        </authorList>
    </citation>
    <scope>NUCLEOTIDE SEQUENCE [LARGE SCALE GENOMIC DNA]</scope>
    <source>
        <strain evidence="15 16">NF3</strain>
    </source>
</reference>
<dbReference type="InterPro" id="IPR002550">
    <property type="entry name" value="CNNM"/>
</dbReference>
<dbReference type="InterPro" id="IPR005170">
    <property type="entry name" value="Transptr-assoc_dom"/>
</dbReference>
<name>A0A1T3P5Y7_9ACTN</name>
<evidence type="ECO:0000256" key="1">
    <source>
        <dbReference type="ARBA" id="ARBA00004651"/>
    </source>
</evidence>
<evidence type="ECO:0000259" key="13">
    <source>
        <dbReference type="PROSITE" id="PS51371"/>
    </source>
</evidence>
<dbReference type="PANTHER" id="PTHR43099:SF6">
    <property type="entry name" value="UPF0053 PROTEIN RV1842C"/>
    <property type="match status" value="1"/>
</dbReference>
<feature type="domain" description="CBS" evidence="13">
    <location>
        <begin position="221"/>
        <end position="282"/>
    </location>
</feature>
<feature type="transmembrane region" description="Helical" evidence="12">
    <location>
        <begin position="58"/>
        <end position="78"/>
    </location>
</feature>
<dbReference type="SUPFAM" id="SSF56176">
    <property type="entry name" value="FAD-binding/transporter-associated domain-like"/>
    <property type="match status" value="1"/>
</dbReference>
<evidence type="ECO:0000256" key="3">
    <source>
        <dbReference type="ARBA" id="ARBA00022475"/>
    </source>
</evidence>
<dbReference type="eggNOG" id="COG1253">
    <property type="taxonomic scope" value="Bacteria"/>
</dbReference>
<comment type="subcellular location">
    <subcellularLocation>
        <location evidence="1">Cell membrane</location>
        <topology evidence="1">Multi-pass membrane protein</topology>
    </subcellularLocation>
</comment>
<dbReference type="SMART" id="SM00116">
    <property type="entry name" value="CBS"/>
    <property type="match status" value="2"/>
</dbReference>
<dbReference type="Gene3D" id="3.30.465.10">
    <property type="match status" value="1"/>
</dbReference>
<dbReference type="GO" id="GO:0050660">
    <property type="term" value="F:flavin adenine dinucleotide binding"/>
    <property type="evidence" value="ECO:0007669"/>
    <property type="project" value="InterPro"/>
</dbReference>
<dbReference type="InterPro" id="IPR044751">
    <property type="entry name" value="Ion_transp-like_CBS"/>
</dbReference>
<dbReference type="PROSITE" id="PS51371">
    <property type="entry name" value="CBS"/>
    <property type="match status" value="2"/>
</dbReference>
<dbReference type="InterPro" id="IPR016169">
    <property type="entry name" value="FAD-bd_PCMH_sub2"/>
</dbReference>
<dbReference type="PANTHER" id="PTHR43099">
    <property type="entry name" value="UPF0053 PROTEIN YRKA"/>
    <property type="match status" value="1"/>
</dbReference>
<dbReference type="InterPro" id="IPR046342">
    <property type="entry name" value="CBS_dom_sf"/>
</dbReference>
<feature type="transmembrane region" description="Helical" evidence="12">
    <location>
        <begin position="6"/>
        <end position="30"/>
    </location>
</feature>
<dbReference type="STRING" id="159449.B4N89_29270"/>
<evidence type="ECO:0000256" key="12">
    <source>
        <dbReference type="SAM" id="Phobius"/>
    </source>
</evidence>
<keyword evidence="8 10" id="KW-0472">Membrane</keyword>
<dbReference type="Gene3D" id="3.10.580.10">
    <property type="entry name" value="CBS-domain"/>
    <property type="match status" value="1"/>
</dbReference>
<accession>A0A1T3P5Y7</accession>
<feature type="domain" description="CNNM transmembrane" evidence="14">
    <location>
        <begin position="1"/>
        <end position="202"/>
    </location>
</feature>
<dbReference type="InterPro" id="IPR000644">
    <property type="entry name" value="CBS_dom"/>
</dbReference>
<comment type="caution">
    <text evidence="15">The sequence shown here is derived from an EMBL/GenBank/DDBJ whole genome shotgun (WGS) entry which is preliminary data.</text>
</comment>
<feature type="region of interest" description="Disordered" evidence="11">
    <location>
        <begin position="458"/>
        <end position="478"/>
    </location>
</feature>
<evidence type="ECO:0000256" key="10">
    <source>
        <dbReference type="PROSITE-ProRule" id="PRU01193"/>
    </source>
</evidence>
<evidence type="ECO:0000313" key="16">
    <source>
        <dbReference type="Proteomes" id="UP000190037"/>
    </source>
</evidence>
<keyword evidence="7 9" id="KW-0129">CBS domain</keyword>
<evidence type="ECO:0000256" key="5">
    <source>
        <dbReference type="ARBA" id="ARBA00022737"/>
    </source>
</evidence>
<dbReference type="Pfam" id="PF03471">
    <property type="entry name" value="CorC_HlyC"/>
    <property type="match status" value="1"/>
</dbReference>
<dbReference type="CDD" id="cd04590">
    <property type="entry name" value="CBS_pair_CorC_HlyC_assoc"/>
    <property type="match status" value="1"/>
</dbReference>
<dbReference type="EMBL" id="MWQN01000001">
    <property type="protein sequence ID" value="OPC84473.1"/>
    <property type="molecule type" value="Genomic_DNA"/>
</dbReference>
<dbReference type="OrthoDB" id="110231at2"/>
<keyword evidence="4 10" id="KW-0812">Transmembrane</keyword>
<evidence type="ECO:0000256" key="9">
    <source>
        <dbReference type="PROSITE-ProRule" id="PRU00703"/>
    </source>
</evidence>
<evidence type="ECO:0000313" key="15">
    <source>
        <dbReference type="EMBL" id="OPC84473.1"/>
    </source>
</evidence>
<organism evidence="15 16">
    <name type="scientific">Embleya scabrispora</name>
    <dbReference type="NCBI Taxonomy" id="159449"/>
    <lineage>
        <taxon>Bacteria</taxon>
        <taxon>Bacillati</taxon>
        <taxon>Actinomycetota</taxon>
        <taxon>Actinomycetes</taxon>
        <taxon>Kitasatosporales</taxon>
        <taxon>Streptomycetaceae</taxon>
        <taxon>Embleya</taxon>
    </lineage>
</organism>
<dbReference type="InterPro" id="IPR051676">
    <property type="entry name" value="UPF0053_domain"/>
</dbReference>
<comment type="similarity">
    <text evidence="2">Belongs to the UPF0053 family.</text>
</comment>
<evidence type="ECO:0000256" key="6">
    <source>
        <dbReference type="ARBA" id="ARBA00022989"/>
    </source>
</evidence>
<dbReference type="InterPro" id="IPR036318">
    <property type="entry name" value="FAD-bd_PCMH-like_sf"/>
</dbReference>
<dbReference type="Pfam" id="PF00571">
    <property type="entry name" value="CBS"/>
    <property type="match status" value="2"/>
</dbReference>
<dbReference type="SMART" id="SM01091">
    <property type="entry name" value="CorC_HlyC"/>
    <property type="match status" value="1"/>
</dbReference>
<keyword evidence="3" id="KW-1003">Cell membrane</keyword>
<keyword evidence="6 10" id="KW-1133">Transmembrane helix</keyword>
<sequence>MTAALGIAAIVVLTLGTGFFVAQEFAYVAADRSLLRRRAEAGDKAAARAMTVMGRLSFMLSGAQLGITVTALLVGFIAEPALAAVISPLLELVSVPDGAVPVISLVLGFAVATAIQMVLGELVPKNWGIAEPERVAVLLGRPTLVYLKVAGPLIRLFDTLANRIVRSIGIEPVEELHGGATTEELAHIVDEAGRDGDLDPGLSGILRRAIAFGDLTVDQVMVPRPDVVRVRAETTAAELIELVAECGHSHYPVVGERVDDVLGVVGVACLLEVAPEDAAHVTAGSIARPALLVPDTAGLASLLEQLRAANEEFAVVLDEHGGLAGIVTYEDVAEELVGEIADESDDEDPVDTEPEDGWWRLDAGLRVDETERIVGAELPDGPYDTLGGLVIAHLGRLPEVGDRIRVPDPDEVRAGRSAEEDDEPIRYTEIEVLAVERHVPALVRLRVLTSEPAFPREIPEWSADRRSGHDTRTTEVTA</sequence>
<proteinExistence type="inferred from homology"/>
<dbReference type="Proteomes" id="UP000190037">
    <property type="component" value="Unassembled WGS sequence"/>
</dbReference>
<dbReference type="PROSITE" id="PS51846">
    <property type="entry name" value="CNNM"/>
    <property type="match status" value="1"/>
</dbReference>
<dbReference type="SUPFAM" id="SSF54631">
    <property type="entry name" value="CBS-domain pair"/>
    <property type="match status" value="1"/>
</dbReference>
<gene>
    <name evidence="15" type="ORF">B4N89_29270</name>
</gene>
<dbReference type="Pfam" id="PF01595">
    <property type="entry name" value="CNNM"/>
    <property type="match status" value="1"/>
</dbReference>
<evidence type="ECO:0000256" key="4">
    <source>
        <dbReference type="ARBA" id="ARBA00022692"/>
    </source>
</evidence>
<dbReference type="AlphaFoldDB" id="A0A1T3P5Y7"/>